<evidence type="ECO:0008006" key="5">
    <source>
        <dbReference type="Google" id="ProtNLM"/>
    </source>
</evidence>
<sequence length="192" mass="20728">MRASRWLDRVPLRWWVIAAVAALLGISAVFGGLNEAERADDGPEVVSVAEEFVGPELATTVHSVEIDTAVTGRVGEAEEGNTYLAVSATVTNLWKVSSITFTDLLQLPWLGDDLAKAERVVYADGELGVQVNPNVPVDVVFIWEIPTELVPEDGIIPVTIMAKSFTEDGDVTYGSYWSSPEPAAVVELDATR</sequence>
<feature type="transmembrane region" description="Helical" evidence="2">
    <location>
        <begin position="12"/>
        <end position="33"/>
    </location>
</feature>
<evidence type="ECO:0000256" key="1">
    <source>
        <dbReference type="ARBA" id="ARBA00022729"/>
    </source>
</evidence>
<evidence type="ECO:0000313" key="4">
    <source>
        <dbReference type="Proteomes" id="UP001160142"/>
    </source>
</evidence>
<accession>A0ABT6KL84</accession>
<keyword evidence="2" id="KW-0472">Membrane</keyword>
<name>A0ABT6KL84_9MICO</name>
<reference evidence="3 4" key="1">
    <citation type="submission" date="2023-04" db="EMBL/GenBank/DDBJ databases">
        <title>Genome Encyclopedia of Bacteria and Archaea VI: Functional Genomics of Type Strains.</title>
        <authorList>
            <person name="Whitman W."/>
        </authorList>
    </citation>
    <scope>NUCLEOTIDE SEQUENCE [LARGE SCALE GENOMIC DNA]</scope>
    <source>
        <strain evidence="3 4">SG_E_30_P1</strain>
    </source>
</reference>
<keyword evidence="4" id="KW-1185">Reference proteome</keyword>
<protein>
    <recommendedName>
        <fullName evidence="5">DUF4352 domain-containing protein</fullName>
    </recommendedName>
</protein>
<proteinExistence type="predicted"/>
<dbReference type="RefSeq" id="WP_322132966.1">
    <property type="nucleotide sequence ID" value="NZ_CP085036.1"/>
</dbReference>
<dbReference type="Gene3D" id="2.60.40.1240">
    <property type="match status" value="1"/>
</dbReference>
<keyword evidence="1" id="KW-0732">Signal</keyword>
<keyword evidence="2" id="KW-0812">Transmembrane</keyword>
<evidence type="ECO:0000256" key="2">
    <source>
        <dbReference type="SAM" id="Phobius"/>
    </source>
</evidence>
<gene>
    <name evidence="3" type="ORF">M2152_000801</name>
</gene>
<organism evidence="3 4">
    <name type="scientific">Antiquaquibacter oligotrophicus</name>
    <dbReference type="NCBI Taxonomy" id="2880260"/>
    <lineage>
        <taxon>Bacteria</taxon>
        <taxon>Bacillati</taxon>
        <taxon>Actinomycetota</taxon>
        <taxon>Actinomycetes</taxon>
        <taxon>Micrococcales</taxon>
        <taxon>Microbacteriaceae</taxon>
        <taxon>Antiquaquibacter</taxon>
    </lineage>
</organism>
<dbReference type="InterPro" id="IPR029050">
    <property type="entry name" value="Immunoprotect_excell_Ig-like"/>
</dbReference>
<dbReference type="EMBL" id="JARXVQ010000001">
    <property type="protein sequence ID" value="MDH6180619.1"/>
    <property type="molecule type" value="Genomic_DNA"/>
</dbReference>
<keyword evidence="2" id="KW-1133">Transmembrane helix</keyword>
<dbReference type="Proteomes" id="UP001160142">
    <property type="component" value="Unassembled WGS sequence"/>
</dbReference>
<comment type="caution">
    <text evidence="3">The sequence shown here is derived from an EMBL/GenBank/DDBJ whole genome shotgun (WGS) entry which is preliminary data.</text>
</comment>
<evidence type="ECO:0000313" key="3">
    <source>
        <dbReference type="EMBL" id="MDH6180619.1"/>
    </source>
</evidence>